<protein>
    <submittedName>
        <fullName evidence="1">Uncharacterized protein</fullName>
    </submittedName>
</protein>
<reference evidence="1" key="2">
    <citation type="journal article" date="2015" name="Data Brief">
        <title>Shoot transcriptome of the giant reed, Arundo donax.</title>
        <authorList>
            <person name="Barrero R.A."/>
            <person name="Guerrero F.D."/>
            <person name="Moolhuijzen P."/>
            <person name="Goolsby J.A."/>
            <person name="Tidwell J."/>
            <person name="Bellgard S.E."/>
            <person name="Bellgard M.I."/>
        </authorList>
    </citation>
    <scope>NUCLEOTIDE SEQUENCE</scope>
    <source>
        <tissue evidence="1">Shoot tissue taken approximately 20 cm above the soil surface</tissue>
    </source>
</reference>
<proteinExistence type="predicted"/>
<sequence>MAEVRTLHEIHTRATISYSYNFLYAIIKNYNPVFTIEILMTRKTYMLSLTTNSKLRKITTVPKKLFHHKSQGHRPYLPPIRYP</sequence>
<dbReference type="EMBL" id="GBRH01276258">
    <property type="protein sequence ID" value="JAD21637.1"/>
    <property type="molecule type" value="Transcribed_RNA"/>
</dbReference>
<dbReference type="AlphaFoldDB" id="A0A0A8YER9"/>
<evidence type="ECO:0000313" key="1">
    <source>
        <dbReference type="EMBL" id="JAD21637.1"/>
    </source>
</evidence>
<accession>A0A0A8YER9</accession>
<organism evidence="1">
    <name type="scientific">Arundo donax</name>
    <name type="common">Giant reed</name>
    <name type="synonym">Donax arundinaceus</name>
    <dbReference type="NCBI Taxonomy" id="35708"/>
    <lineage>
        <taxon>Eukaryota</taxon>
        <taxon>Viridiplantae</taxon>
        <taxon>Streptophyta</taxon>
        <taxon>Embryophyta</taxon>
        <taxon>Tracheophyta</taxon>
        <taxon>Spermatophyta</taxon>
        <taxon>Magnoliopsida</taxon>
        <taxon>Liliopsida</taxon>
        <taxon>Poales</taxon>
        <taxon>Poaceae</taxon>
        <taxon>PACMAD clade</taxon>
        <taxon>Arundinoideae</taxon>
        <taxon>Arundineae</taxon>
        <taxon>Arundo</taxon>
    </lineage>
</organism>
<name>A0A0A8YER9_ARUDO</name>
<reference evidence="1" key="1">
    <citation type="submission" date="2014-09" db="EMBL/GenBank/DDBJ databases">
        <authorList>
            <person name="Magalhaes I.L.F."/>
            <person name="Oliveira U."/>
            <person name="Santos F.R."/>
            <person name="Vidigal T.H.D.A."/>
            <person name="Brescovit A.D."/>
            <person name="Santos A.J."/>
        </authorList>
    </citation>
    <scope>NUCLEOTIDE SEQUENCE</scope>
    <source>
        <tissue evidence="1">Shoot tissue taken approximately 20 cm above the soil surface</tissue>
    </source>
</reference>